<dbReference type="AlphaFoldDB" id="A0A4Z1HY37"/>
<feature type="region of interest" description="Disordered" evidence="1">
    <location>
        <begin position="20"/>
        <end position="45"/>
    </location>
</feature>
<evidence type="ECO:0000313" key="3">
    <source>
        <dbReference type="Proteomes" id="UP000297527"/>
    </source>
</evidence>
<gene>
    <name evidence="2" type="ORF">BCON_0111g00120</name>
</gene>
<protein>
    <submittedName>
        <fullName evidence="2">Uncharacterized protein</fullName>
    </submittedName>
</protein>
<reference evidence="2 3" key="1">
    <citation type="submission" date="2017-12" db="EMBL/GenBank/DDBJ databases">
        <title>Comparative genomics of Botrytis spp.</title>
        <authorList>
            <person name="Valero-Jimenez C.A."/>
            <person name="Tapia P."/>
            <person name="Veloso J."/>
            <person name="Silva-Moreno E."/>
            <person name="Staats M."/>
            <person name="Valdes J.H."/>
            <person name="Van Kan J.A.L."/>
        </authorList>
    </citation>
    <scope>NUCLEOTIDE SEQUENCE [LARGE SCALE GENOMIC DNA]</scope>
    <source>
        <strain evidence="2 3">MUCL11595</strain>
    </source>
</reference>
<evidence type="ECO:0000313" key="2">
    <source>
        <dbReference type="EMBL" id="TGO54169.1"/>
    </source>
</evidence>
<proteinExistence type="predicted"/>
<organism evidence="2 3">
    <name type="scientific">Botryotinia convoluta</name>
    <dbReference type="NCBI Taxonomy" id="54673"/>
    <lineage>
        <taxon>Eukaryota</taxon>
        <taxon>Fungi</taxon>
        <taxon>Dikarya</taxon>
        <taxon>Ascomycota</taxon>
        <taxon>Pezizomycotina</taxon>
        <taxon>Leotiomycetes</taxon>
        <taxon>Helotiales</taxon>
        <taxon>Sclerotiniaceae</taxon>
        <taxon>Botryotinia</taxon>
    </lineage>
</organism>
<dbReference type="OrthoDB" id="10489405at2759"/>
<evidence type="ECO:0000256" key="1">
    <source>
        <dbReference type="SAM" id="MobiDB-lite"/>
    </source>
</evidence>
<feature type="compositionally biased region" description="Basic and acidic residues" evidence="1">
    <location>
        <begin position="22"/>
        <end position="35"/>
    </location>
</feature>
<dbReference type="EMBL" id="PQXN01000111">
    <property type="protein sequence ID" value="TGO54169.1"/>
    <property type="molecule type" value="Genomic_DNA"/>
</dbReference>
<comment type="caution">
    <text evidence="2">The sequence shown here is derived from an EMBL/GenBank/DDBJ whole genome shotgun (WGS) entry which is preliminary data.</text>
</comment>
<keyword evidence="3" id="KW-1185">Reference proteome</keyword>
<name>A0A4Z1HY37_9HELO</name>
<sequence length="120" mass="13407">MPIIEASVIILTLNASSFNVDESGKSREKGKETKKGMPNILGRASKKTAIRNSKNLLLEVKPQNGIKEGILTSETDEGFEKVRLDTERCEVAHMRHKDADNETLRRGKDFTREDLALTPV</sequence>
<dbReference type="Proteomes" id="UP000297527">
    <property type="component" value="Unassembled WGS sequence"/>
</dbReference>
<accession>A0A4Z1HY37</accession>